<gene>
    <name evidence="1" type="ORF">G7B40_041030</name>
</gene>
<comment type="caution">
    <text evidence="1">The sequence shown here is derived from an EMBL/GenBank/DDBJ whole genome shotgun (WGS) entry which is preliminary data.</text>
</comment>
<protein>
    <submittedName>
        <fullName evidence="1">Uncharacterized protein</fullName>
    </submittedName>
</protein>
<evidence type="ECO:0000313" key="1">
    <source>
        <dbReference type="EMBL" id="MDR9900871.1"/>
    </source>
</evidence>
<dbReference type="AlphaFoldDB" id="A0AAP5IFX2"/>
<dbReference type="EMBL" id="JAALHA020000041">
    <property type="protein sequence ID" value="MDR9900871.1"/>
    <property type="molecule type" value="Genomic_DNA"/>
</dbReference>
<keyword evidence="2" id="KW-1185">Reference proteome</keyword>
<name>A0AAP5IFX2_9CYAN</name>
<accession>A0AAP5IFX2</accession>
<organism evidence="1 2">
    <name type="scientific">Aetokthonos hydrillicola Thurmond2011</name>
    <dbReference type="NCBI Taxonomy" id="2712845"/>
    <lineage>
        <taxon>Bacteria</taxon>
        <taxon>Bacillati</taxon>
        <taxon>Cyanobacteriota</taxon>
        <taxon>Cyanophyceae</taxon>
        <taxon>Nostocales</taxon>
        <taxon>Hapalosiphonaceae</taxon>
        <taxon>Aetokthonos</taxon>
    </lineage>
</organism>
<sequence>MSLEDLDDSDIETLRKLLELSHRADPERRKALCIEIDIKPAELSAIWTLTTHDFVIELIDLLQKRKLEIAIYKLSLQLQSSFEGSKDAPQLNAIIRKIKYENGVNDIPRYSQNQNEIKQIQERLLTLDSESNDEIEIPFVIVAMTLDEAKYLQETAFNKFEAINKEFEEFQNLTQMIQQHGILDFVSHYDEIREDWKPYVCQNFTIKSIINNIVEDINIYRKEITNLPLIRPKFLSQDCLGLDDDKRVTTWNDLRQLGCILIVDSISLFHPKVKEKLLKAEISSNKNTAILVISPINPSNIQANKLLEERIKSHMEPAFLRFEEELDKLCEIGIGDLRAINRWFFSVLPETAEIIIKHKPQLKNKLKFRKKMGPKNGVDKLWTGNNR</sequence>
<dbReference type="RefSeq" id="WP_208343374.1">
    <property type="nucleotide sequence ID" value="NZ_CAWQFN010000310.1"/>
</dbReference>
<reference evidence="2" key="1">
    <citation type="journal article" date="2021" name="Science">
        <title>Hunting the eagle killer: A cyanobacterial neurotoxin causes vacuolar myelinopathy.</title>
        <authorList>
            <person name="Breinlinger S."/>
            <person name="Phillips T.J."/>
            <person name="Haram B.N."/>
            <person name="Mares J."/>
            <person name="Martinez Yerena J.A."/>
            <person name="Hrouzek P."/>
            <person name="Sobotka R."/>
            <person name="Henderson W.M."/>
            <person name="Schmieder P."/>
            <person name="Williams S.M."/>
            <person name="Lauderdale J.D."/>
            <person name="Wilde H.D."/>
            <person name="Gerrin W."/>
            <person name="Kust A."/>
            <person name="Washington J.W."/>
            <person name="Wagner C."/>
            <person name="Geier B."/>
            <person name="Liebeke M."/>
            <person name="Enke H."/>
            <person name="Niedermeyer T.H.J."/>
            <person name="Wilde S.B."/>
        </authorList>
    </citation>
    <scope>NUCLEOTIDE SEQUENCE [LARGE SCALE GENOMIC DNA]</scope>
    <source>
        <strain evidence="2">Thurmond2011</strain>
    </source>
</reference>
<dbReference type="Proteomes" id="UP000667802">
    <property type="component" value="Unassembled WGS sequence"/>
</dbReference>
<evidence type="ECO:0000313" key="2">
    <source>
        <dbReference type="Proteomes" id="UP000667802"/>
    </source>
</evidence>
<proteinExistence type="predicted"/>